<dbReference type="GO" id="GO:0006629">
    <property type="term" value="P:lipid metabolic process"/>
    <property type="evidence" value="ECO:0007669"/>
    <property type="project" value="InterPro"/>
</dbReference>
<evidence type="ECO:0000256" key="1">
    <source>
        <dbReference type="SAM" id="Phobius"/>
    </source>
</evidence>
<evidence type="ECO:0000259" key="2">
    <source>
        <dbReference type="Pfam" id="PF00487"/>
    </source>
</evidence>
<organism evidence="3 4">
    <name type="scientific">Synoicihabitans lomoniglobus</name>
    <dbReference type="NCBI Taxonomy" id="2909285"/>
    <lineage>
        <taxon>Bacteria</taxon>
        <taxon>Pseudomonadati</taxon>
        <taxon>Verrucomicrobiota</taxon>
        <taxon>Opitutia</taxon>
        <taxon>Opitutales</taxon>
        <taxon>Opitutaceae</taxon>
        <taxon>Synoicihabitans</taxon>
    </lineage>
</organism>
<keyword evidence="3" id="KW-0560">Oxidoreductase</keyword>
<dbReference type="GO" id="GO:0016491">
    <property type="term" value="F:oxidoreductase activity"/>
    <property type="evidence" value="ECO:0007669"/>
    <property type="project" value="UniProtKB-KW"/>
</dbReference>
<keyword evidence="1" id="KW-0812">Transmembrane</keyword>
<dbReference type="EC" id="1.14.19.-" evidence="3"/>
<dbReference type="AlphaFoldDB" id="A0AAF0CQK0"/>
<accession>A0AAF0CQK0</accession>
<dbReference type="EMBL" id="CP119075">
    <property type="protein sequence ID" value="WED66212.1"/>
    <property type="molecule type" value="Genomic_DNA"/>
</dbReference>
<evidence type="ECO:0000313" key="4">
    <source>
        <dbReference type="Proteomes" id="UP001218638"/>
    </source>
</evidence>
<keyword evidence="1" id="KW-0472">Membrane</keyword>
<feature type="transmembrane region" description="Helical" evidence="1">
    <location>
        <begin position="72"/>
        <end position="98"/>
    </location>
</feature>
<evidence type="ECO:0000313" key="3">
    <source>
        <dbReference type="EMBL" id="WED66212.1"/>
    </source>
</evidence>
<feature type="domain" description="Fatty acid desaturase" evidence="2">
    <location>
        <begin position="110"/>
        <end position="310"/>
    </location>
</feature>
<feature type="transmembrane region" description="Helical" evidence="1">
    <location>
        <begin position="110"/>
        <end position="128"/>
    </location>
</feature>
<feature type="transmembrane region" description="Helical" evidence="1">
    <location>
        <begin position="231"/>
        <end position="252"/>
    </location>
</feature>
<gene>
    <name evidence="3" type="ORF">PXH66_05045</name>
</gene>
<dbReference type="KEGG" id="slom:PXH66_05045"/>
<dbReference type="RefSeq" id="WP_330932253.1">
    <property type="nucleotide sequence ID" value="NZ_CP119075.1"/>
</dbReference>
<name>A0AAF0CQK0_9BACT</name>
<keyword evidence="4" id="KW-1185">Reference proteome</keyword>
<dbReference type="Proteomes" id="UP001218638">
    <property type="component" value="Chromosome"/>
</dbReference>
<protein>
    <submittedName>
        <fullName evidence="3">Fatty acid desaturase</fullName>
        <ecNumber evidence="3">1.14.19.-</ecNumber>
    </submittedName>
</protein>
<feature type="transmembrane region" description="Helical" evidence="1">
    <location>
        <begin position="38"/>
        <end position="60"/>
    </location>
</feature>
<sequence>MHSVVDLVAPTPLVKLDYPGLSRTYPMLKKFRHDPYFLFKYNVLSVVLLAPVSVGIFLTWSSWGEHPYGWGLLLCIAPLCLPSLWSILGSAVILVPVASALGLVEFSMSSWWLIPLGALVGLQSAHLMHNAAHRNLRPLWLNRVVGEICGLQQLMGYPHWAVPHIIHHQFPDDPEKDPHPPETLDFLSFMGQMGQSMGRVVQNNFFDLWGGQKDAQAIWDWTRRTSMASRYARAMFLLVLLGPEAFVLGYMVSKIVNMVWYAHFNYATHRPAGNGETKILNLDHNLYYRFMNATMAGAYYHKNHHAQASLADPRKLNPIPAEPFISYRAEEVVPESEKPTGS</sequence>
<proteinExistence type="predicted"/>
<keyword evidence="1" id="KW-1133">Transmembrane helix</keyword>
<reference evidence="3" key="1">
    <citation type="submission" date="2023-03" db="EMBL/GenBank/DDBJ databases">
        <title>Lomoglobus Profundus gen. nov., sp. nov., a novel member of the phylum Verrucomicrobia, isolated from deep-marine sediment of South China Sea.</title>
        <authorList>
            <person name="Ahmad T."/>
            <person name="Ishaq S.E."/>
            <person name="Wang F."/>
        </authorList>
    </citation>
    <scope>NUCLEOTIDE SEQUENCE</scope>
    <source>
        <strain evidence="3">LMO-M01</strain>
    </source>
</reference>
<dbReference type="InterPro" id="IPR005804">
    <property type="entry name" value="FA_desaturase_dom"/>
</dbReference>
<dbReference type="Pfam" id="PF00487">
    <property type="entry name" value="FA_desaturase"/>
    <property type="match status" value="1"/>
</dbReference>
<dbReference type="CDD" id="cd01060">
    <property type="entry name" value="Membrane-FADS-like"/>
    <property type="match status" value="1"/>
</dbReference>